<protein>
    <submittedName>
        <fullName evidence="1">Uncharacterized protein</fullName>
    </submittedName>
</protein>
<keyword evidence="2" id="KW-1185">Reference proteome</keyword>
<sequence>ATTGEEELGALGGAMFVPVETDRAEIGLANGEAGLAGKLVHFISAFLLKAPIMMSWT</sequence>
<dbReference type="AlphaFoldDB" id="A0A804L6M7"/>
<name>A0A804L6M7_MUSAM</name>
<proteinExistence type="predicted"/>
<dbReference type="Proteomes" id="UP000012960">
    <property type="component" value="Unplaced"/>
</dbReference>
<evidence type="ECO:0000313" key="1">
    <source>
        <dbReference type="EnsemblPlants" id="Ma11_p11130.1"/>
    </source>
</evidence>
<accession>A0A804L6M7</accession>
<reference evidence="1" key="1">
    <citation type="submission" date="2021-05" db="UniProtKB">
        <authorList>
            <consortium name="EnsemblPlants"/>
        </authorList>
    </citation>
    <scope>IDENTIFICATION</scope>
    <source>
        <strain evidence="1">subsp. malaccensis</strain>
    </source>
</reference>
<dbReference type="InParanoid" id="A0A804L6M7"/>
<organism evidence="1 2">
    <name type="scientific">Musa acuminata subsp. malaccensis</name>
    <name type="common">Wild banana</name>
    <name type="synonym">Musa malaccensis</name>
    <dbReference type="NCBI Taxonomy" id="214687"/>
    <lineage>
        <taxon>Eukaryota</taxon>
        <taxon>Viridiplantae</taxon>
        <taxon>Streptophyta</taxon>
        <taxon>Embryophyta</taxon>
        <taxon>Tracheophyta</taxon>
        <taxon>Spermatophyta</taxon>
        <taxon>Magnoliopsida</taxon>
        <taxon>Liliopsida</taxon>
        <taxon>Zingiberales</taxon>
        <taxon>Musaceae</taxon>
        <taxon>Musa</taxon>
    </lineage>
</organism>
<dbReference type="Gramene" id="Ma11_t11130.1">
    <property type="protein sequence ID" value="Ma11_p11130.1"/>
    <property type="gene ID" value="Ma11_g11130"/>
</dbReference>
<evidence type="ECO:0000313" key="2">
    <source>
        <dbReference type="Proteomes" id="UP000012960"/>
    </source>
</evidence>
<dbReference type="EnsemblPlants" id="Ma11_t11130.1">
    <property type="protein sequence ID" value="Ma11_p11130.1"/>
    <property type="gene ID" value="Ma11_g11130"/>
</dbReference>